<evidence type="ECO:0000256" key="2">
    <source>
        <dbReference type="ARBA" id="ARBA00022801"/>
    </source>
</evidence>
<accession>A0A398BDI8</accession>
<dbReference type="NCBIfam" id="TIGR00369">
    <property type="entry name" value="unchar_dom_1"/>
    <property type="match status" value="1"/>
</dbReference>
<evidence type="ECO:0000313" key="4">
    <source>
        <dbReference type="EMBL" id="RID87877.1"/>
    </source>
</evidence>
<dbReference type="Pfam" id="PF03061">
    <property type="entry name" value="4HBT"/>
    <property type="match status" value="1"/>
</dbReference>
<comment type="similarity">
    <text evidence="1">Belongs to the thioesterase PaaI family.</text>
</comment>
<dbReference type="CDD" id="cd03443">
    <property type="entry name" value="PaaI_thioesterase"/>
    <property type="match status" value="1"/>
</dbReference>
<feature type="domain" description="Thioesterase" evidence="3">
    <location>
        <begin position="74"/>
        <end position="149"/>
    </location>
</feature>
<dbReference type="PANTHER" id="PTHR21660:SF1">
    <property type="entry name" value="ACYL-COENZYME A THIOESTERASE 13"/>
    <property type="match status" value="1"/>
</dbReference>
<dbReference type="PANTHER" id="PTHR21660">
    <property type="entry name" value="THIOESTERASE SUPERFAMILY MEMBER-RELATED"/>
    <property type="match status" value="1"/>
</dbReference>
<gene>
    <name evidence="4" type="ORF">D1970_03310</name>
</gene>
<dbReference type="AlphaFoldDB" id="A0A398BDI8"/>
<keyword evidence="5" id="KW-1185">Reference proteome</keyword>
<name>A0A398BDI8_9BACI</name>
<dbReference type="Proteomes" id="UP000265816">
    <property type="component" value="Unassembled WGS sequence"/>
</dbReference>
<dbReference type="Gene3D" id="3.10.129.10">
    <property type="entry name" value="Hotdog Thioesterase"/>
    <property type="match status" value="1"/>
</dbReference>
<evidence type="ECO:0000259" key="3">
    <source>
        <dbReference type="Pfam" id="PF03061"/>
    </source>
</evidence>
<evidence type="ECO:0000313" key="5">
    <source>
        <dbReference type="Proteomes" id="UP000265816"/>
    </source>
</evidence>
<dbReference type="RefSeq" id="WP_119111449.1">
    <property type="nucleotide sequence ID" value="NZ_CBCSEO010000001.1"/>
</dbReference>
<dbReference type="InterPro" id="IPR003736">
    <property type="entry name" value="PAAI_dom"/>
</dbReference>
<reference evidence="4 5" key="1">
    <citation type="submission" date="2018-08" db="EMBL/GenBank/DDBJ databases">
        <title>Bacillus jemisoniae sp. nov., Bacillus chryseoplanitiae sp. nov., Bacillus resnikiae sp. nov., and Bacillus frankliniae sp. nov., isolated from Viking spacecraft and associated surfaces.</title>
        <authorList>
            <person name="Seuylemezian A."/>
            <person name="Vaishampayan P."/>
        </authorList>
    </citation>
    <scope>NUCLEOTIDE SEQUENCE [LARGE SCALE GENOMIC DNA]</scope>
    <source>
        <strain evidence="4 5">JJ-247</strain>
    </source>
</reference>
<dbReference type="InterPro" id="IPR006683">
    <property type="entry name" value="Thioestr_dom"/>
</dbReference>
<proteinExistence type="inferred from homology"/>
<sequence>MDNDGFKKLIDNFLSKASDEDKLILGNVLGGMKNKVSLQNSSYIGSFLGMEKILTEYTCQITIPLTSLINNNLGIVHGGIIATLADSAMGILANEAAPEGSAAVTTQLNTHYLSPGIGSSLSCTARFVHKGSQTMVLEADVFRDDGKKAAYSTGSFFILRKS</sequence>
<keyword evidence="2" id="KW-0378">Hydrolase</keyword>
<dbReference type="EMBL" id="QWVT01000008">
    <property type="protein sequence ID" value="RID87877.1"/>
    <property type="molecule type" value="Genomic_DNA"/>
</dbReference>
<dbReference type="SUPFAM" id="SSF54637">
    <property type="entry name" value="Thioesterase/thiol ester dehydrase-isomerase"/>
    <property type="match status" value="1"/>
</dbReference>
<dbReference type="GO" id="GO:0047617">
    <property type="term" value="F:fatty acyl-CoA hydrolase activity"/>
    <property type="evidence" value="ECO:0007669"/>
    <property type="project" value="InterPro"/>
</dbReference>
<dbReference type="InterPro" id="IPR029069">
    <property type="entry name" value="HotDog_dom_sf"/>
</dbReference>
<dbReference type="InterPro" id="IPR039298">
    <property type="entry name" value="ACOT13"/>
</dbReference>
<dbReference type="OrthoDB" id="2139465at2"/>
<organism evidence="4 5">
    <name type="scientific">Mesobacillus zeae</name>
    <dbReference type="NCBI Taxonomy" id="1917180"/>
    <lineage>
        <taxon>Bacteria</taxon>
        <taxon>Bacillati</taxon>
        <taxon>Bacillota</taxon>
        <taxon>Bacilli</taxon>
        <taxon>Bacillales</taxon>
        <taxon>Bacillaceae</taxon>
        <taxon>Mesobacillus</taxon>
    </lineage>
</organism>
<evidence type="ECO:0000256" key="1">
    <source>
        <dbReference type="ARBA" id="ARBA00008324"/>
    </source>
</evidence>
<comment type="caution">
    <text evidence="4">The sequence shown here is derived from an EMBL/GenBank/DDBJ whole genome shotgun (WGS) entry which is preliminary data.</text>
</comment>
<protein>
    <submittedName>
        <fullName evidence="4">PaaI family thioesterase</fullName>
    </submittedName>
</protein>